<dbReference type="InterPro" id="IPR028082">
    <property type="entry name" value="Peripla_BP_I"/>
</dbReference>
<evidence type="ECO:0000313" key="5">
    <source>
        <dbReference type="EMBL" id="PSR33590.1"/>
    </source>
</evidence>
<evidence type="ECO:0000256" key="1">
    <source>
        <dbReference type="ARBA" id="ARBA00010062"/>
    </source>
</evidence>
<organism evidence="5 6">
    <name type="scientific">Sulfobacillus benefaciens</name>
    <dbReference type="NCBI Taxonomy" id="453960"/>
    <lineage>
        <taxon>Bacteria</taxon>
        <taxon>Bacillati</taxon>
        <taxon>Bacillota</taxon>
        <taxon>Clostridia</taxon>
        <taxon>Eubacteriales</taxon>
        <taxon>Clostridiales Family XVII. Incertae Sedis</taxon>
        <taxon>Sulfobacillus</taxon>
    </lineage>
</organism>
<proteinExistence type="inferred from homology"/>
<dbReference type="InterPro" id="IPR028081">
    <property type="entry name" value="Leu-bd"/>
</dbReference>
<dbReference type="EMBL" id="PXYW01000018">
    <property type="protein sequence ID" value="PSR33590.1"/>
    <property type="molecule type" value="Genomic_DNA"/>
</dbReference>
<dbReference type="PROSITE" id="PS51257">
    <property type="entry name" value="PROKAR_LIPOPROTEIN"/>
    <property type="match status" value="1"/>
</dbReference>
<gene>
    <name evidence="5" type="ORF">C7B46_09305</name>
</gene>
<dbReference type="InterPro" id="IPR051010">
    <property type="entry name" value="BCAA_transport"/>
</dbReference>
<reference evidence="5 6" key="1">
    <citation type="journal article" date="2014" name="BMC Genomics">
        <title>Comparison of environmental and isolate Sulfobacillus genomes reveals diverse carbon, sulfur, nitrogen, and hydrogen metabolisms.</title>
        <authorList>
            <person name="Justice N.B."/>
            <person name="Norman A."/>
            <person name="Brown C.T."/>
            <person name="Singh A."/>
            <person name="Thomas B.C."/>
            <person name="Banfield J.F."/>
        </authorList>
    </citation>
    <scope>NUCLEOTIDE SEQUENCE [LARGE SCALE GENOMIC DNA]</scope>
    <source>
        <strain evidence="5">AMDSBA4</strain>
    </source>
</reference>
<dbReference type="SUPFAM" id="SSF53822">
    <property type="entry name" value="Periplasmic binding protein-like I"/>
    <property type="match status" value="1"/>
</dbReference>
<evidence type="ECO:0000313" key="6">
    <source>
        <dbReference type="Proteomes" id="UP000242972"/>
    </source>
</evidence>
<protein>
    <submittedName>
        <fullName evidence="5">Amino acid ABC transporter substrate-binding protein</fullName>
    </submittedName>
</protein>
<dbReference type="PANTHER" id="PTHR30483:SF38">
    <property type="entry name" value="BLR7848 PROTEIN"/>
    <property type="match status" value="1"/>
</dbReference>
<dbReference type="CDD" id="cd06333">
    <property type="entry name" value="PBP1_ABC_RPA1789-like"/>
    <property type="match status" value="1"/>
</dbReference>
<keyword evidence="2 3" id="KW-0732">Signal</keyword>
<name>A0A2T2XGI7_9FIRM</name>
<dbReference type="PANTHER" id="PTHR30483">
    <property type="entry name" value="LEUCINE-SPECIFIC-BINDING PROTEIN"/>
    <property type="match status" value="1"/>
</dbReference>
<accession>A0A2T2XGI7</accession>
<dbReference type="Pfam" id="PF13458">
    <property type="entry name" value="Peripla_BP_6"/>
    <property type="match status" value="1"/>
</dbReference>
<comment type="caution">
    <text evidence="5">The sequence shown here is derived from an EMBL/GenBank/DDBJ whole genome shotgun (WGS) entry which is preliminary data.</text>
</comment>
<feature type="chain" id="PRO_5039353662" evidence="3">
    <location>
        <begin position="27"/>
        <end position="407"/>
    </location>
</feature>
<evidence type="ECO:0000259" key="4">
    <source>
        <dbReference type="Pfam" id="PF13458"/>
    </source>
</evidence>
<dbReference type="Gene3D" id="3.40.50.2300">
    <property type="match status" value="2"/>
</dbReference>
<comment type="similarity">
    <text evidence="1">Belongs to the leucine-binding protein family.</text>
</comment>
<evidence type="ECO:0000256" key="2">
    <source>
        <dbReference type="ARBA" id="ARBA00022729"/>
    </source>
</evidence>
<dbReference type="AlphaFoldDB" id="A0A2T2XGI7"/>
<feature type="signal peptide" evidence="3">
    <location>
        <begin position="1"/>
        <end position="26"/>
    </location>
</feature>
<dbReference type="Proteomes" id="UP000242972">
    <property type="component" value="Unassembled WGS sequence"/>
</dbReference>
<feature type="domain" description="Leucine-binding protein" evidence="4">
    <location>
        <begin position="46"/>
        <end position="381"/>
    </location>
</feature>
<evidence type="ECO:0000256" key="3">
    <source>
        <dbReference type="SAM" id="SignalP"/>
    </source>
</evidence>
<sequence>MLKRGRKWSLVAGVFASSALMMGLSACGGAGSPTSSGSSSHSPYVLGMSISETGPYSSLGVPEVDSAKLAVQQINAKGGVNGHPLKLVVLNSNSSATTAVENFRQLMQNDSPLGLLGCASTGSTMAAIPEIERGQVPLISFASDAEVIQPVSQRQWIFKVPPVDITPMQVILNYLKAHHLMRVAFVYGNFSYGTGALSDFNKIAPPQGFTLVASEPVDLTATNVTPQLASLKSANPQAVLVWDIPPSADTVATDYRSLGITAPIFFSDGVSNDVFISLAKNAVNGVYVASTKLLIASQLPASDPQKSVLTNYINAYDKEYQSSAGPANMFGGFGYDGVYLYKDAIEAAGANPTPTSVRNALEHLNYNGVTGVMHMTPTNHNGLDPRSEVLIKIVNDQWKWVPGYYGN</sequence>